<dbReference type="Gene3D" id="1.25.40.20">
    <property type="entry name" value="Ankyrin repeat-containing domain"/>
    <property type="match status" value="1"/>
</dbReference>
<accession>A0A2P1EMI0</accession>
<proteinExistence type="predicted"/>
<sequence length="268" mass="31676">MSLETLKEIINHGNFDQFYEFIIGLDSISEDFIRICADFIFDPFEEKYFEILYNEVSNKSPEKIRNILFYCICNNNLKAVMLLIEHGFDMTTLISFKKFNPFFTIYFSCSHARCEKKCEYEILINFLLDNNFYSCIDKIFFGAIEGRKYCVCDILLGRGYSINYSNPNMGDIINSYIGNEQSLKYLFEKCDLQINFSHPRIKKSILYVIKYKNYKCLQLLINHGLNLYDLVKEIDKVKENEYLSGTLKILIDHGFDTETICKLFDNDW</sequence>
<protein>
    <recommendedName>
        <fullName evidence="3">Ankyrin repeat protein</fullName>
    </recommendedName>
</protein>
<name>A0A2P1EMI0_9VIRU</name>
<gene>
    <name evidence="1" type="ORF">mc_702</name>
</gene>
<evidence type="ECO:0000313" key="1">
    <source>
        <dbReference type="EMBL" id="AVL95089.1"/>
    </source>
</evidence>
<dbReference type="EMBL" id="MG807320">
    <property type="protein sequence ID" value="AVL95089.1"/>
    <property type="molecule type" value="Genomic_DNA"/>
</dbReference>
<dbReference type="InterPro" id="IPR002110">
    <property type="entry name" value="Ankyrin_rpt"/>
</dbReference>
<dbReference type="Proteomes" id="UP000289600">
    <property type="component" value="Segment"/>
</dbReference>
<dbReference type="SMART" id="SM00248">
    <property type="entry name" value="ANK"/>
    <property type="match status" value="2"/>
</dbReference>
<reference evidence="2" key="1">
    <citation type="submission" date="2018-01" db="EMBL/GenBank/DDBJ databases">
        <title>Testimony of 'menage a trois' revealed by the proteome of Megavirus virophage.</title>
        <authorList>
            <person name="Jeudy S."/>
            <person name="Bertaux L."/>
            <person name="Alempic J.-M."/>
            <person name="Lartigue A."/>
            <person name="Legendre M."/>
            <person name="Philippe N."/>
            <person name="Beucher L."/>
            <person name="Biondi E."/>
            <person name="Juul S."/>
            <person name="Turner D."/>
            <person name="Coute Y."/>
            <person name="Claverie J.-M."/>
            <person name="Abergel C."/>
        </authorList>
    </citation>
    <scope>NUCLEOTIDE SEQUENCE [LARGE SCALE GENOMIC DNA]</scope>
</reference>
<evidence type="ECO:0000313" key="2">
    <source>
        <dbReference type="Proteomes" id="UP000289600"/>
    </source>
</evidence>
<dbReference type="SUPFAM" id="SSF48403">
    <property type="entry name" value="Ankyrin repeat"/>
    <property type="match status" value="1"/>
</dbReference>
<keyword evidence="2" id="KW-1185">Reference proteome</keyword>
<organism evidence="1 2">
    <name type="scientific">Moumouvirus australiensis</name>
    <dbReference type="NCBI Taxonomy" id="2109587"/>
    <lineage>
        <taxon>Viruses</taxon>
        <taxon>Varidnaviria</taxon>
        <taxon>Bamfordvirae</taxon>
        <taxon>Nucleocytoviricota</taxon>
        <taxon>Megaviricetes</taxon>
        <taxon>Imitervirales</taxon>
        <taxon>Mimiviridae</taxon>
        <taxon>Megamimivirinae</taxon>
        <taxon>Moumouvirus</taxon>
        <taxon>Moumouvirus australiense</taxon>
    </lineage>
</organism>
<evidence type="ECO:0008006" key="3">
    <source>
        <dbReference type="Google" id="ProtNLM"/>
    </source>
</evidence>
<dbReference type="InterPro" id="IPR036770">
    <property type="entry name" value="Ankyrin_rpt-contain_sf"/>
</dbReference>